<evidence type="ECO:0008006" key="2">
    <source>
        <dbReference type="Google" id="ProtNLM"/>
    </source>
</evidence>
<comment type="caution">
    <text evidence="1">The sequence shown here is derived from an EMBL/GenBank/DDBJ whole genome shotgun (WGS) entry which is preliminary data.</text>
</comment>
<proteinExistence type="predicted"/>
<reference evidence="1" key="1">
    <citation type="journal article" date="2014" name="Front. Microbiol.">
        <title>High frequency of phylogenetically diverse reductive dehalogenase-homologous genes in deep subseafloor sedimentary metagenomes.</title>
        <authorList>
            <person name="Kawai M."/>
            <person name="Futagami T."/>
            <person name="Toyoda A."/>
            <person name="Takaki Y."/>
            <person name="Nishi S."/>
            <person name="Hori S."/>
            <person name="Arai W."/>
            <person name="Tsubouchi T."/>
            <person name="Morono Y."/>
            <person name="Uchiyama I."/>
            <person name="Ito T."/>
            <person name="Fujiyama A."/>
            <person name="Inagaki F."/>
            <person name="Takami H."/>
        </authorList>
    </citation>
    <scope>NUCLEOTIDE SEQUENCE</scope>
    <source>
        <strain evidence="1">Expedition CK06-06</strain>
    </source>
</reference>
<organism evidence="1">
    <name type="scientific">marine sediment metagenome</name>
    <dbReference type="NCBI Taxonomy" id="412755"/>
    <lineage>
        <taxon>unclassified sequences</taxon>
        <taxon>metagenomes</taxon>
        <taxon>ecological metagenomes</taxon>
    </lineage>
</organism>
<name>X1RWT5_9ZZZZ</name>
<evidence type="ECO:0000313" key="1">
    <source>
        <dbReference type="EMBL" id="GAI59949.1"/>
    </source>
</evidence>
<accession>X1RWT5</accession>
<sequence>MSMQQLQEKQARIVARVRTLKAEKRKQDARALAAIGELVEKAAQADAMGAYWAARWLLDQAHQLPPTRRKLAEEALAPLLASKPL</sequence>
<gene>
    <name evidence="1" type="ORF">S12H4_00809</name>
</gene>
<dbReference type="EMBL" id="BARW01000127">
    <property type="protein sequence ID" value="GAI59949.1"/>
    <property type="molecule type" value="Genomic_DNA"/>
</dbReference>
<dbReference type="AlphaFoldDB" id="X1RWT5"/>
<protein>
    <recommendedName>
        <fullName evidence="2">Mobilization protein</fullName>
    </recommendedName>
</protein>